<evidence type="ECO:0000313" key="2">
    <source>
        <dbReference type="Proteomes" id="UP000029389"/>
    </source>
</evidence>
<protein>
    <submittedName>
        <fullName evidence="1">Peptidase propeptide and YPEB domain protein</fullName>
    </submittedName>
</protein>
<accession>A0A090YXQ2</accession>
<reference evidence="1 2" key="1">
    <citation type="submission" date="2014-04" db="EMBL/GenBank/DDBJ databases">
        <authorList>
            <person name="Bishop-Lilly K.A."/>
            <person name="Broomall S.M."/>
            <person name="Chain P.S."/>
            <person name="Chertkov O."/>
            <person name="Coyne S.R."/>
            <person name="Daligault H.E."/>
            <person name="Davenport K.W."/>
            <person name="Erkkila T."/>
            <person name="Frey K.G."/>
            <person name="Gibbons H.S."/>
            <person name="Gu W."/>
            <person name="Jaissle J."/>
            <person name="Johnson S.L."/>
            <person name="Koroleva G.I."/>
            <person name="Ladner J.T."/>
            <person name="Lo C.-C."/>
            <person name="Minogue T.D."/>
            <person name="Munk C."/>
            <person name="Palacios G.F."/>
            <person name="Redden C.L."/>
            <person name="Rosenzweig C.N."/>
            <person name="Scholz M.B."/>
            <person name="Teshima H."/>
            <person name="Xu Y."/>
        </authorList>
    </citation>
    <scope>NUCLEOTIDE SEQUENCE [LARGE SCALE GENOMIC DNA]</scope>
    <source>
        <strain evidence="1 2">BHP</strain>
    </source>
</reference>
<evidence type="ECO:0000313" key="1">
    <source>
        <dbReference type="EMBL" id="KFN02730.1"/>
    </source>
</evidence>
<proteinExistence type="predicted"/>
<dbReference type="Proteomes" id="UP000029389">
    <property type="component" value="Unassembled WGS sequence"/>
</dbReference>
<dbReference type="AlphaFoldDB" id="A0A090YXQ2"/>
<dbReference type="EMBL" id="JMQC01000008">
    <property type="protein sequence ID" value="KFN02730.1"/>
    <property type="molecule type" value="Genomic_DNA"/>
</dbReference>
<dbReference type="PATRIC" id="fig|1405.8.peg.1554"/>
<sequence length="100" mass="11760">MINIDAETGAVTMYSGKPSNIIEELLMDETNPKIQKERALEIYTDALRVKLEWRENQDKDTPKYELIYKQTTNNSEKKFSDFGREVRYIDAHTGEKIWSK</sequence>
<gene>
    <name evidence="1" type="ORF">DJ93_1366</name>
</gene>
<organism evidence="1 2">
    <name type="scientific">Bacillus clarus</name>
    <dbReference type="NCBI Taxonomy" id="2338372"/>
    <lineage>
        <taxon>Bacteria</taxon>
        <taxon>Bacillati</taxon>
        <taxon>Bacillota</taxon>
        <taxon>Bacilli</taxon>
        <taxon>Bacillales</taxon>
        <taxon>Bacillaceae</taxon>
        <taxon>Bacillus</taxon>
        <taxon>Bacillus cereus group</taxon>
    </lineage>
</organism>
<comment type="caution">
    <text evidence="1">The sequence shown here is derived from an EMBL/GenBank/DDBJ whole genome shotgun (WGS) entry which is preliminary data.</text>
</comment>
<name>A0A090YXQ2_9BACI</name>